<organism evidence="2 3">
    <name type="scientific">Allochromatium humboldtianum</name>
    <dbReference type="NCBI Taxonomy" id="504901"/>
    <lineage>
        <taxon>Bacteria</taxon>
        <taxon>Pseudomonadati</taxon>
        <taxon>Pseudomonadota</taxon>
        <taxon>Gammaproteobacteria</taxon>
        <taxon>Chromatiales</taxon>
        <taxon>Chromatiaceae</taxon>
        <taxon>Allochromatium</taxon>
    </lineage>
</organism>
<evidence type="ECO:0000256" key="1">
    <source>
        <dbReference type="SAM" id="MobiDB-lite"/>
    </source>
</evidence>
<sequence>MEIALLMLISQEIRGRLRSVLGIKPELLPEIHPCGNCNSTSNIEILYSASEGTFAITCLVDGWITGEHGELFEAIKEWNQHHDSPSGHPKNQNARLN</sequence>
<evidence type="ECO:0000313" key="2">
    <source>
        <dbReference type="EMBL" id="NVZ11707.1"/>
    </source>
</evidence>
<reference evidence="2 3" key="1">
    <citation type="submission" date="2020-06" db="EMBL/GenBank/DDBJ databases">
        <title>Whole-genome sequence of Allochromatium humboldtianum DSM 21881, type strain.</title>
        <authorList>
            <person name="Kyndt J.A."/>
            <person name="Meyer T.E."/>
        </authorList>
    </citation>
    <scope>NUCLEOTIDE SEQUENCE [LARGE SCALE GENOMIC DNA]</scope>
    <source>
        <strain evidence="2 3">DSM 21881</strain>
    </source>
</reference>
<accession>A0A850RJM5</accession>
<dbReference type="RefSeq" id="WP_176978386.1">
    <property type="nucleotide sequence ID" value="NZ_JABZEO010000035.1"/>
</dbReference>
<comment type="caution">
    <text evidence="2">The sequence shown here is derived from an EMBL/GenBank/DDBJ whole genome shotgun (WGS) entry which is preliminary data.</text>
</comment>
<proteinExistence type="predicted"/>
<dbReference type="Proteomes" id="UP000592294">
    <property type="component" value="Unassembled WGS sequence"/>
</dbReference>
<protein>
    <submittedName>
        <fullName evidence="2">Uncharacterized protein</fullName>
    </submittedName>
</protein>
<gene>
    <name evidence="2" type="ORF">HW932_20890</name>
</gene>
<dbReference type="AlphaFoldDB" id="A0A850RJM5"/>
<feature type="region of interest" description="Disordered" evidence="1">
    <location>
        <begin position="77"/>
        <end position="97"/>
    </location>
</feature>
<evidence type="ECO:0000313" key="3">
    <source>
        <dbReference type="Proteomes" id="UP000592294"/>
    </source>
</evidence>
<keyword evidence="3" id="KW-1185">Reference proteome</keyword>
<name>A0A850RJM5_9GAMM</name>
<dbReference type="EMBL" id="JABZEO010000035">
    <property type="protein sequence ID" value="NVZ11707.1"/>
    <property type="molecule type" value="Genomic_DNA"/>
</dbReference>